<feature type="transmembrane region" description="Helical" evidence="1">
    <location>
        <begin position="7"/>
        <end position="29"/>
    </location>
</feature>
<reference evidence="2" key="1">
    <citation type="submission" date="2022-10" db="EMBL/GenBank/DDBJ databases">
        <title>The WGS of Solirubrobacter sp. CPCC 204708.</title>
        <authorList>
            <person name="Jiang Z."/>
        </authorList>
    </citation>
    <scope>NUCLEOTIDE SEQUENCE</scope>
    <source>
        <strain evidence="2">CPCC 204708</strain>
    </source>
</reference>
<proteinExistence type="predicted"/>
<dbReference type="Proteomes" id="UP001147700">
    <property type="component" value="Unassembled WGS sequence"/>
</dbReference>
<organism evidence="2 3">
    <name type="scientific">Solirubrobacter deserti</name>
    <dbReference type="NCBI Taxonomy" id="2282478"/>
    <lineage>
        <taxon>Bacteria</taxon>
        <taxon>Bacillati</taxon>
        <taxon>Actinomycetota</taxon>
        <taxon>Thermoleophilia</taxon>
        <taxon>Solirubrobacterales</taxon>
        <taxon>Solirubrobacteraceae</taxon>
        <taxon>Solirubrobacter</taxon>
    </lineage>
</organism>
<dbReference type="RefSeq" id="WP_238930965.1">
    <property type="nucleotide sequence ID" value="NZ_JAPCID010000055.1"/>
</dbReference>
<dbReference type="EMBL" id="JAPCID010000055">
    <property type="protein sequence ID" value="MDA0141373.1"/>
    <property type="molecule type" value="Genomic_DNA"/>
</dbReference>
<evidence type="ECO:0000313" key="2">
    <source>
        <dbReference type="EMBL" id="MDA0141373.1"/>
    </source>
</evidence>
<evidence type="ECO:0000256" key="1">
    <source>
        <dbReference type="SAM" id="Phobius"/>
    </source>
</evidence>
<dbReference type="InterPro" id="IPR003425">
    <property type="entry name" value="CCB3/YggT"/>
</dbReference>
<dbReference type="Pfam" id="PF02325">
    <property type="entry name" value="CCB3_YggT"/>
    <property type="match status" value="1"/>
</dbReference>
<sequence>MNELADFLAALILVYTLIIFASIIVSWLFSFGVRVPYSRPLNAVFDFLRDVTNPYLRIFRRLGLQFGPIDFSPVVAILVLQIGGGLLVGLIRPG</sequence>
<accession>A0ABT4RSL2</accession>
<keyword evidence="1" id="KW-0472">Membrane</keyword>
<evidence type="ECO:0000313" key="3">
    <source>
        <dbReference type="Proteomes" id="UP001147700"/>
    </source>
</evidence>
<keyword evidence="3" id="KW-1185">Reference proteome</keyword>
<gene>
    <name evidence="2" type="ORF">OJ962_28010</name>
</gene>
<name>A0ABT4RSL2_9ACTN</name>
<keyword evidence="1" id="KW-0812">Transmembrane</keyword>
<feature type="transmembrane region" description="Helical" evidence="1">
    <location>
        <begin position="71"/>
        <end position="91"/>
    </location>
</feature>
<comment type="caution">
    <text evidence="2">The sequence shown here is derived from an EMBL/GenBank/DDBJ whole genome shotgun (WGS) entry which is preliminary data.</text>
</comment>
<keyword evidence="1" id="KW-1133">Transmembrane helix</keyword>
<protein>
    <submittedName>
        <fullName evidence="2">YggT family protein</fullName>
    </submittedName>
</protein>